<accession>A0ABN1V236</accession>
<name>A0ABN1V236_9PSEU</name>
<evidence type="ECO:0000256" key="1">
    <source>
        <dbReference type="SAM" id="MobiDB-lite"/>
    </source>
</evidence>
<dbReference type="EMBL" id="BAAALM010000001">
    <property type="protein sequence ID" value="GAA1190114.1"/>
    <property type="molecule type" value="Genomic_DNA"/>
</dbReference>
<evidence type="ECO:0000313" key="2">
    <source>
        <dbReference type="EMBL" id="GAA1190114.1"/>
    </source>
</evidence>
<proteinExistence type="predicted"/>
<gene>
    <name evidence="2" type="ORF">GCM10009675_00290</name>
</gene>
<protein>
    <submittedName>
        <fullName evidence="2">Uncharacterized protein</fullName>
    </submittedName>
</protein>
<keyword evidence="3" id="KW-1185">Reference proteome</keyword>
<organism evidence="2 3">
    <name type="scientific">Prauserella alba</name>
    <dbReference type="NCBI Taxonomy" id="176898"/>
    <lineage>
        <taxon>Bacteria</taxon>
        <taxon>Bacillati</taxon>
        <taxon>Actinomycetota</taxon>
        <taxon>Actinomycetes</taxon>
        <taxon>Pseudonocardiales</taxon>
        <taxon>Pseudonocardiaceae</taxon>
        <taxon>Prauserella</taxon>
    </lineage>
</organism>
<comment type="caution">
    <text evidence="2">The sequence shown here is derived from an EMBL/GenBank/DDBJ whole genome shotgun (WGS) entry which is preliminary data.</text>
</comment>
<evidence type="ECO:0000313" key="3">
    <source>
        <dbReference type="Proteomes" id="UP001500467"/>
    </source>
</evidence>
<sequence length="84" mass="9114">MNMLTDEMAGMLVSMQGEDPLKAGARPGPHAPDERFLAAPYVGSRRVESARHRWSAAGETAQSPNSWSTTGRTTILDEGVQTRD</sequence>
<feature type="compositionally biased region" description="Polar residues" evidence="1">
    <location>
        <begin position="60"/>
        <end position="73"/>
    </location>
</feature>
<reference evidence="2 3" key="1">
    <citation type="journal article" date="2019" name="Int. J. Syst. Evol. Microbiol.">
        <title>The Global Catalogue of Microorganisms (GCM) 10K type strain sequencing project: providing services to taxonomists for standard genome sequencing and annotation.</title>
        <authorList>
            <consortium name="The Broad Institute Genomics Platform"/>
            <consortium name="The Broad Institute Genome Sequencing Center for Infectious Disease"/>
            <person name="Wu L."/>
            <person name="Ma J."/>
        </authorList>
    </citation>
    <scope>NUCLEOTIDE SEQUENCE [LARGE SCALE GENOMIC DNA]</scope>
    <source>
        <strain evidence="2 3">JCM 13022</strain>
    </source>
</reference>
<feature type="region of interest" description="Disordered" evidence="1">
    <location>
        <begin position="55"/>
        <end position="84"/>
    </location>
</feature>
<dbReference type="Proteomes" id="UP001500467">
    <property type="component" value="Unassembled WGS sequence"/>
</dbReference>